<reference evidence="1 2" key="1">
    <citation type="submission" date="2020-08" db="EMBL/GenBank/DDBJ databases">
        <authorList>
            <person name="Newling K."/>
            <person name="Davey J."/>
            <person name="Forrester S."/>
        </authorList>
    </citation>
    <scope>NUCLEOTIDE SEQUENCE [LARGE SCALE GENOMIC DNA]</scope>
    <source>
        <strain evidence="2">Crithidia deanei Carvalho (ATCC PRA-265)</strain>
    </source>
</reference>
<dbReference type="AlphaFoldDB" id="A0A7G2CMC7"/>
<dbReference type="VEuPathDB" id="TriTrypDB:ADEAN_000757500"/>
<protein>
    <submittedName>
        <fullName evidence="1">Phosphatase, putative</fullName>
    </submittedName>
</protein>
<evidence type="ECO:0000313" key="2">
    <source>
        <dbReference type="Proteomes" id="UP000515908"/>
    </source>
</evidence>
<dbReference type="PANTHER" id="PTHR20889:SF12">
    <property type="entry name" value="LP01149P"/>
    <property type="match status" value="1"/>
</dbReference>
<keyword evidence="2" id="KW-1185">Reference proteome</keyword>
<dbReference type="InterPro" id="IPR016965">
    <property type="entry name" value="Pase_PHOSPHO-typ"/>
</dbReference>
<evidence type="ECO:0000313" key="1">
    <source>
        <dbReference type="EMBL" id="CAD2220061.1"/>
    </source>
</evidence>
<sequence length="393" mass="44274">MKAIGRQSFLIVFDFDHTVVNCNTDEVIPRALSPPLTAVQHTMKNKLGMQWTKIMDCLCSTYTKEEMTAAAKESIELDPDMPAVFEYLLEAKYRYPVKEDAIPTGTSDQKAQHRVPGFLEINIASDANTMFIDASLDAVLPFLKNHVSQIHSNPYYELKEAGAEAGREVCYGGDNTHNTNADDEKERDALFKELYEATAAKAGEKEKLITDFTRKSRVCWYEPKGHDCPCCLHRGKPNMCKTKIIQRIMNTTALLDYTIIFVGDGANDYCPILNLLRPRDYMFARRDFPIHEILSTPIDEKGGNIVGGCCQIGLWKDAKELLQLFQTAIDHPTQGRLPTLSRFRDLNLHNSGLEEFRAVTLKKRCGDAIHRTVKALSGQQQWRPAVRGGPEGD</sequence>
<dbReference type="EMBL" id="LR877160">
    <property type="protein sequence ID" value="CAD2220061.1"/>
    <property type="molecule type" value="Genomic_DNA"/>
</dbReference>
<proteinExistence type="predicted"/>
<dbReference type="SUPFAM" id="SSF56784">
    <property type="entry name" value="HAD-like"/>
    <property type="match status" value="1"/>
</dbReference>
<accession>A0A7G2CMC7</accession>
<dbReference type="OrthoDB" id="10267182at2759"/>
<dbReference type="InterPro" id="IPR023214">
    <property type="entry name" value="HAD_sf"/>
</dbReference>
<name>A0A7G2CMC7_9TRYP</name>
<dbReference type="PANTHER" id="PTHR20889">
    <property type="entry name" value="PHOSPHATASE, ORPHAN 1, 2"/>
    <property type="match status" value="1"/>
</dbReference>
<gene>
    <name evidence="1" type="ORF">ADEAN_000757500</name>
</gene>
<dbReference type="Proteomes" id="UP000515908">
    <property type="component" value="Chromosome 16"/>
</dbReference>
<organism evidence="1 2">
    <name type="scientific">Angomonas deanei</name>
    <dbReference type="NCBI Taxonomy" id="59799"/>
    <lineage>
        <taxon>Eukaryota</taxon>
        <taxon>Discoba</taxon>
        <taxon>Euglenozoa</taxon>
        <taxon>Kinetoplastea</taxon>
        <taxon>Metakinetoplastina</taxon>
        <taxon>Trypanosomatida</taxon>
        <taxon>Trypanosomatidae</taxon>
        <taxon>Strigomonadinae</taxon>
        <taxon>Angomonas</taxon>
    </lineage>
</organism>
<dbReference type="Pfam" id="PF06888">
    <property type="entry name" value="Put_Phosphatase"/>
    <property type="match status" value="2"/>
</dbReference>
<dbReference type="Gene3D" id="3.40.50.1000">
    <property type="entry name" value="HAD superfamily/HAD-like"/>
    <property type="match status" value="1"/>
</dbReference>
<dbReference type="GO" id="GO:0016791">
    <property type="term" value="F:phosphatase activity"/>
    <property type="evidence" value="ECO:0007669"/>
    <property type="project" value="InterPro"/>
</dbReference>
<dbReference type="InterPro" id="IPR036412">
    <property type="entry name" value="HAD-like_sf"/>
</dbReference>